<dbReference type="InterPro" id="IPR056990">
    <property type="entry name" value="VIN3-like_C"/>
</dbReference>
<dbReference type="Pfam" id="PF23380">
    <property type="entry name" value="VIN3_C"/>
    <property type="match status" value="1"/>
</dbReference>
<feature type="region of interest" description="Disordered" evidence="1">
    <location>
        <begin position="25"/>
        <end position="44"/>
    </location>
</feature>
<organism evidence="3 4">
    <name type="scientific">Vanilla planifolia</name>
    <name type="common">Vanilla</name>
    <dbReference type="NCBI Taxonomy" id="51239"/>
    <lineage>
        <taxon>Eukaryota</taxon>
        <taxon>Viridiplantae</taxon>
        <taxon>Streptophyta</taxon>
        <taxon>Embryophyta</taxon>
        <taxon>Tracheophyta</taxon>
        <taxon>Spermatophyta</taxon>
        <taxon>Magnoliopsida</taxon>
        <taxon>Liliopsida</taxon>
        <taxon>Asparagales</taxon>
        <taxon>Orchidaceae</taxon>
        <taxon>Vanilloideae</taxon>
        <taxon>Vanilleae</taxon>
        <taxon>Vanilla</taxon>
    </lineage>
</organism>
<dbReference type="GO" id="GO:0040029">
    <property type="term" value="P:epigenetic regulation of gene expression"/>
    <property type="evidence" value="ECO:0007669"/>
    <property type="project" value="InterPro"/>
</dbReference>
<dbReference type="Proteomes" id="UP000636800">
    <property type="component" value="Chromosome 5"/>
</dbReference>
<dbReference type="OrthoDB" id="1600564at2759"/>
<proteinExistence type="predicted"/>
<dbReference type="InterPro" id="IPR044514">
    <property type="entry name" value="VIN3-like"/>
</dbReference>
<dbReference type="AlphaFoldDB" id="A0A835R578"/>
<sequence>MVVAAHVPLSACRLEAGPVNSSFSLPTKNDLSKPERESGSSSKRRNELIKEFHNKYGPIEGDYEYCVKVIRWLECKGLIESNFSIKFLTWFSLRASPQERRVVSAYVNTLVDDPTSLADQVVDTFSDAIFGKRPSNVPCRFHMRLLHH</sequence>
<evidence type="ECO:0000259" key="2">
    <source>
        <dbReference type="Pfam" id="PF23380"/>
    </source>
</evidence>
<feature type="domain" description="VIN3-like C-terminal" evidence="2">
    <location>
        <begin position="61"/>
        <end position="132"/>
    </location>
</feature>
<evidence type="ECO:0000256" key="1">
    <source>
        <dbReference type="SAM" id="MobiDB-lite"/>
    </source>
</evidence>
<keyword evidence="4" id="KW-1185">Reference proteome</keyword>
<dbReference type="PANTHER" id="PTHR46286:SF2">
    <property type="entry name" value="VIN3-LIKE PROTEIN 2"/>
    <property type="match status" value="1"/>
</dbReference>
<evidence type="ECO:0000313" key="3">
    <source>
        <dbReference type="EMBL" id="KAG0479607.1"/>
    </source>
</evidence>
<protein>
    <recommendedName>
        <fullName evidence="2">VIN3-like C-terminal domain-containing protein</fullName>
    </recommendedName>
</protein>
<evidence type="ECO:0000313" key="4">
    <source>
        <dbReference type="Proteomes" id="UP000636800"/>
    </source>
</evidence>
<dbReference type="PANTHER" id="PTHR46286">
    <property type="entry name" value="VIN3-LIKE PROTEIN 2-RELATED"/>
    <property type="match status" value="1"/>
</dbReference>
<feature type="compositionally biased region" description="Basic and acidic residues" evidence="1">
    <location>
        <begin position="30"/>
        <end position="44"/>
    </location>
</feature>
<dbReference type="GO" id="GO:0010048">
    <property type="term" value="P:vernalization response"/>
    <property type="evidence" value="ECO:0007669"/>
    <property type="project" value="InterPro"/>
</dbReference>
<comment type="caution">
    <text evidence="3">The sequence shown here is derived from an EMBL/GenBank/DDBJ whole genome shotgun (WGS) entry which is preliminary data.</text>
</comment>
<name>A0A835R578_VANPL</name>
<gene>
    <name evidence="3" type="ORF">HPP92_010465</name>
</gene>
<accession>A0A835R578</accession>
<reference evidence="3 4" key="1">
    <citation type="journal article" date="2020" name="Nat. Food">
        <title>A phased Vanilla planifolia genome enables genetic improvement of flavour and production.</title>
        <authorList>
            <person name="Hasing T."/>
            <person name="Tang H."/>
            <person name="Brym M."/>
            <person name="Khazi F."/>
            <person name="Huang T."/>
            <person name="Chambers A.H."/>
        </authorList>
    </citation>
    <scope>NUCLEOTIDE SEQUENCE [LARGE SCALE GENOMIC DNA]</scope>
    <source>
        <tissue evidence="3">Leaf</tissue>
    </source>
</reference>
<dbReference type="EMBL" id="JADCNL010000005">
    <property type="protein sequence ID" value="KAG0479607.1"/>
    <property type="molecule type" value="Genomic_DNA"/>
</dbReference>